<dbReference type="Proteomes" id="UP000652761">
    <property type="component" value="Unassembled WGS sequence"/>
</dbReference>
<evidence type="ECO:0000256" key="1">
    <source>
        <dbReference type="ARBA" id="ARBA00006407"/>
    </source>
</evidence>
<dbReference type="GO" id="GO:0005739">
    <property type="term" value="C:mitochondrion"/>
    <property type="evidence" value="ECO:0007669"/>
    <property type="project" value="TreeGrafter"/>
</dbReference>
<dbReference type="GO" id="GO:0034551">
    <property type="term" value="P:mitochondrial respiratory chain complex III assembly"/>
    <property type="evidence" value="ECO:0007669"/>
    <property type="project" value="TreeGrafter"/>
</dbReference>
<keyword evidence="4" id="KW-1185">Reference proteome</keyword>
<dbReference type="PANTHER" id="PTHR12184">
    <property type="entry name" value="UBIQUINOL-CYTOCHROME C REDUCTASE COMPLEX ASSEMBLY FACTOR 1 FAMILY MEMBER"/>
    <property type="match status" value="1"/>
</dbReference>
<sequence>MLPRCGRAASRLYTLGPTKIVECPGKGGLSELLLLRNCSKVAAAGTAAAPDLAPKGSSRKPDVRLNALFWSKPGSLALAPDSPLRIEEPQYEGIKQIMLKLLLFYSKQSKSIRGANVLYKRVITQVDRPAIYDGNSVDGGMSLPSLFESLYYTHGKQNRIAPAIGIRPILAWNRPDWHGSAMANPIRNQSIPIWTGQFRLPWLYYSQAGLFQGRVFTDYATILLRGWIVFHLEKTFKTTFSLLVIHMWLVLRRLKEEGNEGVDFGQYLYEIYNHDLELRVSRAGMSETAGDRLTAVLAVLTCFVLPAQHQPDSPSAATLCAASAWFLSCGTSVHLQLHQVQPMEGAAWPGDHENDGLKKRSLFVNLLLTKWMKDLEKIFYGNIVAYDSAMSTEAKNDDLLNVVWRNVFADDGSPMPDGAAADAVKAFFLLNLCCLASPFALSRYVRRESTCLSLTDKEAIFSGNFMFTSLENQISGTEMSSNSPMAQRR</sequence>
<comment type="similarity">
    <text evidence="1">Belongs to the CBP3 family.</text>
</comment>
<proteinExistence type="inferred from homology"/>
<name>A0A843WIG9_COLES</name>
<feature type="domain" description="Ubiquinol-cytochrome c chaperone" evidence="2">
    <location>
        <begin position="230"/>
        <end position="289"/>
    </location>
</feature>
<reference evidence="3" key="1">
    <citation type="submission" date="2017-07" db="EMBL/GenBank/DDBJ databases">
        <title>Taro Niue Genome Assembly and Annotation.</title>
        <authorList>
            <person name="Atibalentja N."/>
            <person name="Keating K."/>
            <person name="Fields C.J."/>
        </authorList>
    </citation>
    <scope>NUCLEOTIDE SEQUENCE</scope>
    <source>
        <strain evidence="3">Niue_2</strain>
        <tissue evidence="3">Leaf</tissue>
    </source>
</reference>
<dbReference type="InterPro" id="IPR021150">
    <property type="entry name" value="Ubiq_cyt_c_chap"/>
</dbReference>
<protein>
    <recommendedName>
        <fullName evidence="2">Ubiquinol-cytochrome c chaperone domain-containing protein</fullName>
    </recommendedName>
</protein>
<gene>
    <name evidence="3" type="ORF">Taro_040351</name>
</gene>
<dbReference type="EMBL" id="NMUH01003891">
    <property type="protein sequence ID" value="MQM07516.1"/>
    <property type="molecule type" value="Genomic_DNA"/>
</dbReference>
<evidence type="ECO:0000313" key="4">
    <source>
        <dbReference type="Proteomes" id="UP000652761"/>
    </source>
</evidence>
<comment type="caution">
    <text evidence="3">The sequence shown here is derived from an EMBL/GenBank/DDBJ whole genome shotgun (WGS) entry which is preliminary data.</text>
</comment>
<accession>A0A843WIG9</accession>
<organism evidence="3 4">
    <name type="scientific">Colocasia esculenta</name>
    <name type="common">Wild taro</name>
    <name type="synonym">Arum esculentum</name>
    <dbReference type="NCBI Taxonomy" id="4460"/>
    <lineage>
        <taxon>Eukaryota</taxon>
        <taxon>Viridiplantae</taxon>
        <taxon>Streptophyta</taxon>
        <taxon>Embryophyta</taxon>
        <taxon>Tracheophyta</taxon>
        <taxon>Spermatophyta</taxon>
        <taxon>Magnoliopsida</taxon>
        <taxon>Liliopsida</taxon>
        <taxon>Araceae</taxon>
        <taxon>Aroideae</taxon>
        <taxon>Colocasieae</taxon>
        <taxon>Colocasia</taxon>
    </lineage>
</organism>
<evidence type="ECO:0000259" key="2">
    <source>
        <dbReference type="Pfam" id="PF03981"/>
    </source>
</evidence>
<dbReference type="InterPro" id="IPR007129">
    <property type="entry name" value="Ubiqinol_cyt_c_chaperone_CPB3"/>
</dbReference>
<evidence type="ECO:0000313" key="3">
    <source>
        <dbReference type="EMBL" id="MQM07516.1"/>
    </source>
</evidence>
<feature type="domain" description="Ubiquinol-cytochrome c chaperone" evidence="2">
    <location>
        <begin position="365"/>
        <end position="466"/>
    </location>
</feature>
<dbReference type="AlphaFoldDB" id="A0A843WIG9"/>
<dbReference type="Pfam" id="PF03981">
    <property type="entry name" value="Ubiq_cyt_C_chap"/>
    <property type="match status" value="2"/>
</dbReference>
<dbReference type="OrthoDB" id="10253878at2759"/>
<dbReference type="PANTHER" id="PTHR12184:SF1">
    <property type="entry name" value="UBIQUINOL-CYTOCHROME-C REDUCTASE COMPLEX ASSEMBLY FACTOR 1"/>
    <property type="match status" value="1"/>
</dbReference>